<evidence type="ECO:0000256" key="1">
    <source>
        <dbReference type="SAM" id="Phobius"/>
    </source>
</evidence>
<evidence type="ECO:0000313" key="2">
    <source>
        <dbReference type="EMBL" id="PZQ51607.1"/>
    </source>
</evidence>
<keyword evidence="1" id="KW-0812">Transmembrane</keyword>
<keyword evidence="1" id="KW-0472">Membrane</keyword>
<dbReference type="EMBL" id="QFPW01000002">
    <property type="protein sequence ID" value="PZQ51607.1"/>
    <property type="molecule type" value="Genomic_DNA"/>
</dbReference>
<proteinExistence type="predicted"/>
<organism evidence="2 3">
    <name type="scientific">Rhodovulum sulfidophilum</name>
    <name type="common">Rhodobacter sulfidophilus</name>
    <dbReference type="NCBI Taxonomy" id="35806"/>
    <lineage>
        <taxon>Bacteria</taxon>
        <taxon>Pseudomonadati</taxon>
        <taxon>Pseudomonadota</taxon>
        <taxon>Alphaproteobacteria</taxon>
        <taxon>Rhodobacterales</taxon>
        <taxon>Paracoccaceae</taxon>
        <taxon>Rhodovulum</taxon>
    </lineage>
</organism>
<gene>
    <name evidence="2" type="ORF">DI556_05470</name>
</gene>
<comment type="caution">
    <text evidence="2">The sequence shown here is derived from an EMBL/GenBank/DDBJ whole genome shotgun (WGS) entry which is preliminary data.</text>
</comment>
<sequence>MRAILAVILMGLGVWQAVADWNATIGLGYAYRLTPVGQVIADMAPEVYPRLMAAWQGTRIPYLWDPIGRILMALPMALVLVVPGLLLWLGRKRKR</sequence>
<accession>A0A2W5Q2U9</accession>
<reference evidence="2 3" key="1">
    <citation type="submission" date="2017-08" db="EMBL/GenBank/DDBJ databases">
        <title>Infants hospitalized years apart are colonized by the same room-sourced microbial strains.</title>
        <authorList>
            <person name="Brooks B."/>
            <person name="Olm M.R."/>
            <person name="Firek B.A."/>
            <person name="Baker R."/>
            <person name="Thomas B.C."/>
            <person name="Morowitz M.J."/>
            <person name="Banfield J.F."/>
        </authorList>
    </citation>
    <scope>NUCLEOTIDE SEQUENCE [LARGE SCALE GENOMIC DNA]</scope>
    <source>
        <strain evidence="2">S2_005_002_R2_34</strain>
    </source>
</reference>
<protein>
    <submittedName>
        <fullName evidence="2">Uncharacterized protein</fullName>
    </submittedName>
</protein>
<feature type="transmembrane region" description="Helical" evidence="1">
    <location>
        <begin position="70"/>
        <end position="89"/>
    </location>
</feature>
<name>A0A2W5Q2U9_RHOSU</name>
<dbReference type="Proteomes" id="UP000249185">
    <property type="component" value="Unassembled WGS sequence"/>
</dbReference>
<evidence type="ECO:0000313" key="3">
    <source>
        <dbReference type="Proteomes" id="UP000249185"/>
    </source>
</evidence>
<keyword evidence="1" id="KW-1133">Transmembrane helix</keyword>
<dbReference type="AlphaFoldDB" id="A0A2W5Q2U9"/>